<evidence type="ECO:0000313" key="1">
    <source>
        <dbReference type="EMBL" id="GAA4152019.1"/>
    </source>
</evidence>
<gene>
    <name evidence="1" type="ORF">GCM10022285_63870</name>
</gene>
<sequence>MGSETRWAEAASCAGSEVSRHSIRPPALPSGFDRGRQRCAVFRALAAASARPGAGAHPVAPAATRQVRGGAPASTPQALGCEVRRLLVRGWQNMGEVVGLHGPVAPCVLALSAEGQPLARL</sequence>
<dbReference type="EMBL" id="BAABBU010000037">
    <property type="protein sequence ID" value="GAA4152019.1"/>
    <property type="molecule type" value="Genomic_DNA"/>
</dbReference>
<organism evidence="1 2">
    <name type="scientific">Streptomyces tunisiensis</name>
    <dbReference type="NCBI Taxonomy" id="948699"/>
    <lineage>
        <taxon>Bacteria</taxon>
        <taxon>Bacillati</taxon>
        <taxon>Actinomycetota</taxon>
        <taxon>Actinomycetes</taxon>
        <taxon>Kitasatosporales</taxon>
        <taxon>Streptomycetaceae</taxon>
        <taxon>Streptomyces</taxon>
    </lineage>
</organism>
<evidence type="ECO:0000313" key="2">
    <source>
        <dbReference type="Proteomes" id="UP001501845"/>
    </source>
</evidence>
<proteinExistence type="predicted"/>
<reference evidence="2" key="1">
    <citation type="journal article" date="2019" name="Int. J. Syst. Evol. Microbiol.">
        <title>The Global Catalogue of Microorganisms (GCM) 10K type strain sequencing project: providing services to taxonomists for standard genome sequencing and annotation.</title>
        <authorList>
            <consortium name="The Broad Institute Genomics Platform"/>
            <consortium name="The Broad Institute Genome Sequencing Center for Infectious Disease"/>
            <person name="Wu L."/>
            <person name="Ma J."/>
        </authorList>
    </citation>
    <scope>NUCLEOTIDE SEQUENCE [LARGE SCALE GENOMIC DNA]</scope>
    <source>
        <strain evidence="2">JCM 17589</strain>
    </source>
</reference>
<name>A0ABP7ZAZ8_9ACTN</name>
<comment type="caution">
    <text evidence="1">The sequence shown here is derived from an EMBL/GenBank/DDBJ whole genome shotgun (WGS) entry which is preliminary data.</text>
</comment>
<protein>
    <submittedName>
        <fullName evidence="1">Uncharacterized protein</fullName>
    </submittedName>
</protein>
<dbReference type="Proteomes" id="UP001501845">
    <property type="component" value="Unassembled WGS sequence"/>
</dbReference>
<accession>A0ABP7ZAZ8</accession>
<keyword evidence="2" id="KW-1185">Reference proteome</keyword>